<keyword evidence="1" id="KW-0175">Coiled coil</keyword>
<reference evidence="3" key="1">
    <citation type="journal article" date="2014" name="Genome Announc.">
        <title>Draft Genome Sequences of Three Alkaliphilic Bacillus Strains, Bacillus wakoensis JCM 9140T, Bacillus akibai JCM 9157T, and Bacillus hemicellulosilyticus JCM 9152T.</title>
        <authorList>
            <person name="Yuki M."/>
            <person name="Oshima K."/>
            <person name="Suda W."/>
            <person name="Oshida Y."/>
            <person name="Kitamura K."/>
            <person name="Iida T."/>
            <person name="Hattori M."/>
            <person name="Ohkuma M."/>
        </authorList>
    </citation>
    <scope>NUCLEOTIDE SEQUENCE [LARGE SCALE GENOMIC DNA]</scope>
    <source>
        <strain evidence="3">JCM 9140</strain>
    </source>
</reference>
<proteinExistence type="predicted"/>
<sequence length="223" mass="26047">MGVTLLKDLLYCSLCGKKMTTQKSNNGNMYTLKKCEYLNEKGKKCGNAGIKLEYVEKHVILHLQTFKEEIMEAIKALDEKKFATNDKDCIHRLNRIENKIKEVKDEKKNLIDLAVAGIFTHKEVREKKQELEDLLLYLQREHKNLKDEINDKKAKTSDAQICGVLSKMSLSNIKDHSDLLNETLKLVIKKIYYSRKMPTDVSNKSTRNPERRNYPFQLVIEYY</sequence>
<dbReference type="InterPro" id="IPR025827">
    <property type="entry name" value="Zn_ribbon_recom_dom"/>
</dbReference>
<feature type="coiled-coil region" evidence="1">
    <location>
        <begin position="93"/>
        <end position="155"/>
    </location>
</feature>
<evidence type="ECO:0000256" key="1">
    <source>
        <dbReference type="SAM" id="Coils"/>
    </source>
</evidence>
<evidence type="ECO:0000313" key="3">
    <source>
        <dbReference type="EMBL" id="GAE24927.1"/>
    </source>
</evidence>
<name>W4PYY9_9BACI</name>
<evidence type="ECO:0000313" key="4">
    <source>
        <dbReference type="Proteomes" id="UP000018890"/>
    </source>
</evidence>
<comment type="caution">
    <text evidence="3">The sequence shown here is derived from an EMBL/GenBank/DDBJ whole genome shotgun (WGS) entry which is preliminary data.</text>
</comment>
<feature type="domain" description="Recombinase zinc beta ribbon" evidence="2">
    <location>
        <begin position="5"/>
        <end position="63"/>
    </location>
</feature>
<evidence type="ECO:0000259" key="2">
    <source>
        <dbReference type="Pfam" id="PF13408"/>
    </source>
</evidence>
<accession>W4PYY9</accession>
<dbReference type="AlphaFoldDB" id="W4PYY9"/>
<dbReference type="Proteomes" id="UP000018890">
    <property type="component" value="Unassembled WGS sequence"/>
</dbReference>
<dbReference type="EMBL" id="BAUT01000005">
    <property type="protein sequence ID" value="GAE24927.1"/>
    <property type="molecule type" value="Genomic_DNA"/>
</dbReference>
<protein>
    <recommendedName>
        <fullName evidence="2">Recombinase zinc beta ribbon domain-containing protein</fullName>
    </recommendedName>
</protein>
<dbReference type="STRING" id="1236970.JCM9140_893"/>
<organism evidence="3 4">
    <name type="scientific">Halalkalibacter wakoensis JCM 9140</name>
    <dbReference type="NCBI Taxonomy" id="1236970"/>
    <lineage>
        <taxon>Bacteria</taxon>
        <taxon>Bacillati</taxon>
        <taxon>Bacillota</taxon>
        <taxon>Bacilli</taxon>
        <taxon>Bacillales</taxon>
        <taxon>Bacillaceae</taxon>
        <taxon>Halalkalibacter</taxon>
    </lineage>
</organism>
<keyword evidence="4" id="KW-1185">Reference proteome</keyword>
<gene>
    <name evidence="3" type="ORF">JCM9140_893</name>
</gene>
<dbReference type="Pfam" id="PF13408">
    <property type="entry name" value="Zn_ribbon_recom"/>
    <property type="match status" value="1"/>
</dbReference>